<keyword evidence="6" id="KW-1185">Reference proteome</keyword>
<comment type="caution">
    <text evidence="5">The sequence shown here is derived from an EMBL/GenBank/DDBJ whole genome shotgun (WGS) entry which is preliminary data.</text>
</comment>
<evidence type="ECO:0000256" key="3">
    <source>
        <dbReference type="ARBA" id="ARBA00022842"/>
    </source>
</evidence>
<name>A0A852VV70_9MICO</name>
<dbReference type="Pfam" id="PF02746">
    <property type="entry name" value="MR_MLE_N"/>
    <property type="match status" value="1"/>
</dbReference>
<organism evidence="5 6">
    <name type="scientific">Janibacter cremeus</name>
    <dbReference type="NCBI Taxonomy" id="1285192"/>
    <lineage>
        <taxon>Bacteria</taxon>
        <taxon>Bacillati</taxon>
        <taxon>Actinomycetota</taxon>
        <taxon>Actinomycetes</taxon>
        <taxon>Micrococcales</taxon>
        <taxon>Intrasporangiaceae</taxon>
        <taxon>Janibacter</taxon>
    </lineage>
</organism>
<evidence type="ECO:0000256" key="2">
    <source>
        <dbReference type="ARBA" id="ARBA00022723"/>
    </source>
</evidence>
<dbReference type="InterPro" id="IPR013341">
    <property type="entry name" value="Mandelate_racemase_N_dom"/>
</dbReference>
<dbReference type="GO" id="GO:0000287">
    <property type="term" value="F:magnesium ion binding"/>
    <property type="evidence" value="ECO:0007669"/>
    <property type="project" value="TreeGrafter"/>
</dbReference>
<evidence type="ECO:0000313" key="5">
    <source>
        <dbReference type="EMBL" id="NYF97451.1"/>
    </source>
</evidence>
<dbReference type="AlphaFoldDB" id="A0A852VV70"/>
<gene>
    <name evidence="5" type="ORF">BJY20_000843</name>
</gene>
<dbReference type="EMBL" id="JACCAE010000001">
    <property type="protein sequence ID" value="NYF97451.1"/>
    <property type="molecule type" value="Genomic_DNA"/>
</dbReference>
<dbReference type="SMART" id="SM00922">
    <property type="entry name" value="MR_MLE"/>
    <property type="match status" value="1"/>
</dbReference>
<dbReference type="PANTHER" id="PTHR13794">
    <property type="entry name" value="ENOLASE SUPERFAMILY, MANDELATE RACEMASE"/>
    <property type="match status" value="1"/>
</dbReference>
<dbReference type="SFLD" id="SFLDG00179">
    <property type="entry name" value="mandelate_racemase"/>
    <property type="match status" value="1"/>
</dbReference>
<dbReference type="SUPFAM" id="SSF54826">
    <property type="entry name" value="Enolase N-terminal domain-like"/>
    <property type="match status" value="1"/>
</dbReference>
<comment type="cofactor">
    <cofactor evidence="1">
        <name>Mg(2+)</name>
        <dbReference type="ChEBI" id="CHEBI:18420"/>
    </cofactor>
</comment>
<dbReference type="InterPro" id="IPR036849">
    <property type="entry name" value="Enolase-like_C_sf"/>
</dbReference>
<dbReference type="CDD" id="cd03316">
    <property type="entry name" value="MR_like"/>
    <property type="match status" value="1"/>
</dbReference>
<protein>
    <submittedName>
        <fullName evidence="5">L-alanine-DL-glutamate epimerase-like enolase superfamily enzyme</fullName>
    </submittedName>
</protein>
<dbReference type="InterPro" id="IPR029017">
    <property type="entry name" value="Enolase-like_N"/>
</dbReference>
<dbReference type="SUPFAM" id="SSF51604">
    <property type="entry name" value="Enolase C-terminal domain-like"/>
    <property type="match status" value="1"/>
</dbReference>
<keyword evidence="2" id="KW-0479">Metal-binding</keyword>
<dbReference type="PANTHER" id="PTHR13794:SF58">
    <property type="entry name" value="MITOCHONDRIAL ENOLASE SUPERFAMILY MEMBER 1"/>
    <property type="match status" value="1"/>
</dbReference>
<sequence>MTRITSIQARTVAIPLDTPTAMARREVTERHYCFVRITDEDGNTGIGFCYAGNFGGPLLSGAVRDLVAPILVGHDSRNVRALWDEVYAETILHGRAGLVTRAHSAVDIALWDLNARAVGQPLWQFLGGATTRDWVPAYASGGYYLAGKTPDDLADEMKGYVELGFDAVKMKVGRVGVAPEADAERLAAVRAAVGSEVKVMLDANNAWPDLPTALGALRLLEPYDPYWIEEPFFPDDIINHARLAERTPVTVATGEIEQGRWRHLQLLTQGAAGILQTDAAVCGGITEYQRIADTAASFGVSMCPHWFHDLHVHLVGSLTNGQYVEYFPNDQVLNFRRAVSHQLEIVPAGVRLPTRHGLGFDFVDDVVEDCALDSWA</sequence>
<dbReference type="Proteomes" id="UP000554054">
    <property type="component" value="Unassembled WGS sequence"/>
</dbReference>
<dbReference type="InterPro" id="IPR029065">
    <property type="entry name" value="Enolase_C-like"/>
</dbReference>
<dbReference type="Gene3D" id="3.20.20.120">
    <property type="entry name" value="Enolase-like C-terminal domain"/>
    <property type="match status" value="1"/>
</dbReference>
<dbReference type="InterPro" id="IPR013342">
    <property type="entry name" value="Mandelate_racemase_C"/>
</dbReference>
<dbReference type="Gene3D" id="3.30.390.10">
    <property type="entry name" value="Enolase-like, N-terminal domain"/>
    <property type="match status" value="1"/>
</dbReference>
<evidence type="ECO:0000313" key="6">
    <source>
        <dbReference type="Proteomes" id="UP000554054"/>
    </source>
</evidence>
<feature type="domain" description="Mandelate racemase/muconate lactonizing enzyme C-terminal" evidence="4">
    <location>
        <begin position="150"/>
        <end position="250"/>
    </location>
</feature>
<accession>A0A852VV70</accession>
<proteinExistence type="predicted"/>
<evidence type="ECO:0000259" key="4">
    <source>
        <dbReference type="SMART" id="SM00922"/>
    </source>
</evidence>
<dbReference type="GO" id="GO:0016052">
    <property type="term" value="P:carbohydrate catabolic process"/>
    <property type="evidence" value="ECO:0007669"/>
    <property type="project" value="TreeGrafter"/>
</dbReference>
<evidence type="ECO:0000256" key="1">
    <source>
        <dbReference type="ARBA" id="ARBA00001946"/>
    </source>
</evidence>
<dbReference type="RefSeq" id="WP_185990386.1">
    <property type="nucleotide sequence ID" value="NZ_JACCAE010000001.1"/>
</dbReference>
<dbReference type="GO" id="GO:0016836">
    <property type="term" value="F:hydro-lyase activity"/>
    <property type="evidence" value="ECO:0007669"/>
    <property type="project" value="TreeGrafter"/>
</dbReference>
<reference evidence="5 6" key="1">
    <citation type="submission" date="2020-07" db="EMBL/GenBank/DDBJ databases">
        <title>Sequencing the genomes of 1000 actinobacteria strains.</title>
        <authorList>
            <person name="Klenk H.-P."/>
        </authorList>
    </citation>
    <scope>NUCLEOTIDE SEQUENCE [LARGE SCALE GENOMIC DNA]</scope>
    <source>
        <strain evidence="5 6">DSM 26154</strain>
    </source>
</reference>
<keyword evidence="3" id="KW-0460">Magnesium</keyword>
<dbReference type="Pfam" id="PF13378">
    <property type="entry name" value="MR_MLE_C"/>
    <property type="match status" value="1"/>
</dbReference>
<dbReference type="SFLD" id="SFLDS00001">
    <property type="entry name" value="Enolase"/>
    <property type="match status" value="1"/>
</dbReference>
<dbReference type="InterPro" id="IPR046945">
    <property type="entry name" value="RHMD-like"/>
</dbReference>